<dbReference type="AlphaFoldDB" id="A0A0C2WX70"/>
<evidence type="ECO:0000256" key="1">
    <source>
        <dbReference type="SAM" id="MobiDB-lite"/>
    </source>
</evidence>
<protein>
    <recommendedName>
        <fullName evidence="2">CCHC-type domain-containing protein</fullName>
    </recommendedName>
</protein>
<feature type="domain" description="CCHC-type" evidence="2">
    <location>
        <begin position="464"/>
        <end position="482"/>
    </location>
</feature>
<sequence length="589" mass="65166">MPRNQPEAARKADTSITSRLRQSTLTGTASAGQRLSLSNAASHASRPHTPLMAEATPTVSEAMQLLITSGYHKKNTTMTIDTLSKITLTISEDSKAEALKHIIQSIGVLLSEVGKEVSRKSTKEKEVEGIAKEVREEMVKATKEQKQEWETVRRMSEESAKEARETKTTVGKIAEGMEALTRKMKTLEASIKASQSAQAQPAATKGQPTYAAATIMGTSLKNHARVIARGEEAEQQIVVGSSNKNTKEAAAGLKTERELTTKADMTIKLMAEEGMVPPMHIKFIAGLRTKAGLIIYTLNSKEATNWLKHPDRLNLFNEKYGDSAAAHAKLFNVLAFYVPTTFNSELKSARLQIEIDNDLKPNSLMHAKYIKPAHKRSAKQQSAHVILGFATRADANAAIAKRWIAIENKRVAVKKFTAEPRRCFKCQSVKGDHTADKCTEKEATCARCADAHRTEKCDKPDDTKCANCKETDHSAGSRDCPSFIQSVQDYIQRNPEGRYRFFPILGDTRSLEQIDGSFGPDFATKPADKGGIEIGNRSNNVTQEEPEEEEEEEGGEEPEDVIDLGKFHSKLRWACWDETDEEEVLDTQE</sequence>
<feature type="compositionally biased region" description="Polar residues" evidence="1">
    <location>
        <begin position="14"/>
        <end position="33"/>
    </location>
</feature>
<dbReference type="GO" id="GO:0003676">
    <property type="term" value="F:nucleic acid binding"/>
    <property type="evidence" value="ECO:0007669"/>
    <property type="project" value="InterPro"/>
</dbReference>
<evidence type="ECO:0000259" key="2">
    <source>
        <dbReference type="SMART" id="SM00343"/>
    </source>
</evidence>
<feature type="region of interest" description="Disordered" evidence="1">
    <location>
        <begin position="518"/>
        <end position="563"/>
    </location>
</feature>
<dbReference type="InParanoid" id="A0A0C2WX70"/>
<feature type="region of interest" description="Disordered" evidence="1">
    <location>
        <begin position="148"/>
        <end position="168"/>
    </location>
</feature>
<evidence type="ECO:0000313" key="4">
    <source>
        <dbReference type="Proteomes" id="UP000054549"/>
    </source>
</evidence>
<reference evidence="3 4" key="1">
    <citation type="submission" date="2014-04" db="EMBL/GenBank/DDBJ databases">
        <title>Evolutionary Origins and Diversification of the Mycorrhizal Mutualists.</title>
        <authorList>
            <consortium name="DOE Joint Genome Institute"/>
            <consortium name="Mycorrhizal Genomics Consortium"/>
            <person name="Kohler A."/>
            <person name="Kuo A."/>
            <person name="Nagy L.G."/>
            <person name="Floudas D."/>
            <person name="Copeland A."/>
            <person name="Barry K.W."/>
            <person name="Cichocki N."/>
            <person name="Veneault-Fourrey C."/>
            <person name="LaButti K."/>
            <person name="Lindquist E.A."/>
            <person name="Lipzen A."/>
            <person name="Lundell T."/>
            <person name="Morin E."/>
            <person name="Murat C."/>
            <person name="Riley R."/>
            <person name="Ohm R."/>
            <person name="Sun H."/>
            <person name="Tunlid A."/>
            <person name="Henrissat B."/>
            <person name="Grigoriev I.V."/>
            <person name="Hibbett D.S."/>
            <person name="Martin F."/>
        </authorList>
    </citation>
    <scope>NUCLEOTIDE SEQUENCE [LARGE SCALE GENOMIC DNA]</scope>
    <source>
        <strain evidence="3 4">Koide BX008</strain>
    </source>
</reference>
<evidence type="ECO:0000313" key="3">
    <source>
        <dbReference type="EMBL" id="KIL61421.1"/>
    </source>
</evidence>
<dbReference type="SMART" id="SM00343">
    <property type="entry name" value="ZnF_C2HC"/>
    <property type="match status" value="2"/>
</dbReference>
<organism evidence="3 4">
    <name type="scientific">Amanita muscaria (strain Koide BX008)</name>
    <dbReference type="NCBI Taxonomy" id="946122"/>
    <lineage>
        <taxon>Eukaryota</taxon>
        <taxon>Fungi</taxon>
        <taxon>Dikarya</taxon>
        <taxon>Basidiomycota</taxon>
        <taxon>Agaricomycotina</taxon>
        <taxon>Agaricomycetes</taxon>
        <taxon>Agaricomycetidae</taxon>
        <taxon>Agaricales</taxon>
        <taxon>Pluteineae</taxon>
        <taxon>Amanitaceae</taxon>
        <taxon>Amanita</taxon>
    </lineage>
</organism>
<feature type="compositionally biased region" description="Acidic residues" evidence="1">
    <location>
        <begin position="544"/>
        <end position="562"/>
    </location>
</feature>
<gene>
    <name evidence="3" type="ORF">M378DRAFT_166866</name>
</gene>
<dbReference type="EMBL" id="KN818284">
    <property type="protein sequence ID" value="KIL61421.1"/>
    <property type="molecule type" value="Genomic_DNA"/>
</dbReference>
<dbReference type="HOGENOM" id="CLU_463050_0_0_1"/>
<accession>A0A0C2WX70</accession>
<dbReference type="GO" id="GO:0008270">
    <property type="term" value="F:zinc ion binding"/>
    <property type="evidence" value="ECO:0007669"/>
    <property type="project" value="InterPro"/>
</dbReference>
<dbReference type="InterPro" id="IPR001878">
    <property type="entry name" value="Znf_CCHC"/>
</dbReference>
<keyword evidence="4" id="KW-1185">Reference proteome</keyword>
<feature type="domain" description="CCHC-type" evidence="2">
    <location>
        <begin position="422"/>
        <end position="440"/>
    </location>
</feature>
<feature type="compositionally biased region" description="Basic and acidic residues" evidence="1">
    <location>
        <begin position="148"/>
        <end position="167"/>
    </location>
</feature>
<dbReference type="Proteomes" id="UP000054549">
    <property type="component" value="Unassembled WGS sequence"/>
</dbReference>
<dbReference type="OrthoDB" id="4230923at2759"/>
<name>A0A0C2WX70_AMAMK</name>
<feature type="region of interest" description="Disordered" evidence="1">
    <location>
        <begin position="1"/>
        <end position="33"/>
    </location>
</feature>
<proteinExistence type="predicted"/>